<comment type="caution">
    <text evidence="7">The sequence shown here is derived from an EMBL/GenBank/DDBJ whole genome shotgun (WGS) entry which is preliminary data.</text>
</comment>
<evidence type="ECO:0000256" key="4">
    <source>
        <dbReference type="PROSITE-ProRule" id="PRU10141"/>
    </source>
</evidence>
<dbReference type="Gene3D" id="1.10.510.10">
    <property type="entry name" value="Transferase(Phosphotransferase) domain 1"/>
    <property type="match status" value="1"/>
</dbReference>
<evidence type="ECO:0000313" key="7">
    <source>
        <dbReference type="EMBL" id="CAI5445772.1"/>
    </source>
</evidence>
<dbReference type="AlphaFoldDB" id="A0A9P1IHR2"/>
<dbReference type="EC" id="2.7.11.1" evidence="1"/>
<dbReference type="InterPro" id="IPR017441">
    <property type="entry name" value="Protein_kinase_ATP_BS"/>
</dbReference>
<dbReference type="PANTHER" id="PTHR11909">
    <property type="entry name" value="CASEIN KINASE-RELATED"/>
    <property type="match status" value="1"/>
</dbReference>
<keyword evidence="2 4" id="KW-0547">Nucleotide-binding</keyword>
<evidence type="ECO:0000256" key="3">
    <source>
        <dbReference type="ARBA" id="ARBA00022840"/>
    </source>
</evidence>
<accession>A0A9P1IHR2</accession>
<feature type="domain" description="Protein kinase" evidence="6">
    <location>
        <begin position="60"/>
        <end position="338"/>
    </location>
</feature>
<dbReference type="PROSITE" id="PS00107">
    <property type="entry name" value="PROTEIN_KINASE_ATP"/>
    <property type="match status" value="1"/>
</dbReference>
<feature type="compositionally biased region" description="Polar residues" evidence="5">
    <location>
        <begin position="521"/>
        <end position="530"/>
    </location>
</feature>
<feature type="region of interest" description="Disordered" evidence="5">
    <location>
        <begin position="387"/>
        <end position="530"/>
    </location>
</feature>
<feature type="compositionally biased region" description="Polar residues" evidence="5">
    <location>
        <begin position="402"/>
        <end position="422"/>
    </location>
</feature>
<dbReference type="GO" id="GO:0004674">
    <property type="term" value="F:protein serine/threonine kinase activity"/>
    <property type="evidence" value="ECO:0007669"/>
    <property type="project" value="UniProtKB-EC"/>
</dbReference>
<keyword evidence="3 4" id="KW-0067">ATP-binding</keyword>
<feature type="binding site" evidence="4">
    <location>
        <position position="90"/>
    </location>
    <ligand>
        <name>ATP</name>
        <dbReference type="ChEBI" id="CHEBI:30616"/>
    </ligand>
</feature>
<dbReference type="InterPro" id="IPR008271">
    <property type="entry name" value="Ser/Thr_kinase_AS"/>
</dbReference>
<organism evidence="7 8">
    <name type="scientific">Caenorhabditis angaria</name>
    <dbReference type="NCBI Taxonomy" id="860376"/>
    <lineage>
        <taxon>Eukaryota</taxon>
        <taxon>Metazoa</taxon>
        <taxon>Ecdysozoa</taxon>
        <taxon>Nematoda</taxon>
        <taxon>Chromadorea</taxon>
        <taxon>Rhabditida</taxon>
        <taxon>Rhabditina</taxon>
        <taxon>Rhabditomorpha</taxon>
        <taxon>Rhabditoidea</taxon>
        <taxon>Rhabditidae</taxon>
        <taxon>Peloderinae</taxon>
        <taxon>Caenorhabditis</taxon>
    </lineage>
</organism>
<gene>
    <name evidence="7" type="ORF">CAMP_LOCUS8409</name>
</gene>
<feature type="compositionally biased region" description="Basic and acidic residues" evidence="5">
    <location>
        <begin position="448"/>
        <end position="462"/>
    </location>
</feature>
<keyword evidence="8" id="KW-1185">Reference proteome</keyword>
<dbReference type="InterPro" id="IPR000719">
    <property type="entry name" value="Prot_kinase_dom"/>
</dbReference>
<proteinExistence type="predicted"/>
<dbReference type="InterPro" id="IPR050235">
    <property type="entry name" value="CK1_Ser-Thr_kinase"/>
</dbReference>
<dbReference type="PROSITE" id="PS50011">
    <property type="entry name" value="PROTEIN_KINASE_DOM"/>
    <property type="match status" value="1"/>
</dbReference>
<evidence type="ECO:0000259" key="6">
    <source>
        <dbReference type="PROSITE" id="PS50011"/>
    </source>
</evidence>
<sequence length="545" mass="62919">MKTNNLQKSKTRSTPVKIEKEPNTPISPETNATKVTNSKNSTKKILKTGVKILSAKQYLWKVLGHLGSGGFGDVFKVEECQKPGQFYAMKTEVHAAKMARLRIELQILSEINDYIDENKEERHFCDLLDNGSTKEFSWIVMTLIGPALDSVRRMLRRQFSKTSVINMSLQILDAIRLMHAVGFIHRDLKPSNICVGVPPQNENVLFLLDFGISRRIFKGPKSTELRKERKKVMFFGTRKFCSRACHLEMDQGRKDDIETYIYTILDLMHNEKGLPWSTSLLEPQKIIEKKTLLFKNPQKELHSSIPKQFYDIIEYVGDLKFADSVDYKLIENKLRQLAKEQNVKVGNVFDWSGKLEILIREKEKKTNNHKKTSWQNEQDGEIIRDANVSELRDVTHQKTDRTVNQTRRQSDIQNALMTVKQGQSKKRQATPDSKIQQSTPAKSKSRTTRKDVAAKKPGEKSKTAVTTETVEKKKEKKKEKREKKQKEKEKEEKKKENEKEKKKVVKKMEEKDEEMKEEPTQKPSTLTNISSIVGTKPVTISKILK</sequence>
<evidence type="ECO:0000256" key="1">
    <source>
        <dbReference type="ARBA" id="ARBA00012513"/>
    </source>
</evidence>
<feature type="compositionally biased region" description="Basic and acidic residues" evidence="5">
    <location>
        <begin position="390"/>
        <end position="401"/>
    </location>
</feature>
<dbReference type="InterPro" id="IPR011009">
    <property type="entry name" value="Kinase-like_dom_sf"/>
</dbReference>
<dbReference type="GO" id="GO:0005524">
    <property type="term" value="F:ATP binding"/>
    <property type="evidence" value="ECO:0007669"/>
    <property type="project" value="UniProtKB-UniRule"/>
</dbReference>
<dbReference type="Pfam" id="PF00069">
    <property type="entry name" value="Pkinase"/>
    <property type="match status" value="1"/>
</dbReference>
<feature type="compositionally biased region" description="Polar residues" evidence="5">
    <location>
        <begin position="430"/>
        <end position="442"/>
    </location>
</feature>
<reference evidence="7" key="1">
    <citation type="submission" date="2022-11" db="EMBL/GenBank/DDBJ databases">
        <authorList>
            <person name="Kikuchi T."/>
        </authorList>
    </citation>
    <scope>NUCLEOTIDE SEQUENCE</scope>
    <source>
        <strain evidence="7">PS1010</strain>
    </source>
</reference>
<feature type="region of interest" description="Disordered" evidence="5">
    <location>
        <begin position="1"/>
        <end position="38"/>
    </location>
</feature>
<dbReference type="OrthoDB" id="2687620at2759"/>
<protein>
    <recommendedName>
        <fullName evidence="1">non-specific serine/threonine protein kinase</fullName>
        <ecNumber evidence="1">2.7.11.1</ecNumber>
    </recommendedName>
</protein>
<evidence type="ECO:0000313" key="8">
    <source>
        <dbReference type="Proteomes" id="UP001152747"/>
    </source>
</evidence>
<dbReference type="Proteomes" id="UP001152747">
    <property type="component" value="Unassembled WGS sequence"/>
</dbReference>
<dbReference type="PROSITE" id="PS00108">
    <property type="entry name" value="PROTEIN_KINASE_ST"/>
    <property type="match status" value="1"/>
</dbReference>
<name>A0A9P1IHR2_9PELO</name>
<dbReference type="SMART" id="SM00220">
    <property type="entry name" value="S_TKc"/>
    <property type="match status" value="1"/>
</dbReference>
<evidence type="ECO:0000256" key="2">
    <source>
        <dbReference type="ARBA" id="ARBA00022741"/>
    </source>
</evidence>
<feature type="compositionally biased region" description="Basic and acidic residues" evidence="5">
    <location>
        <begin position="482"/>
        <end position="520"/>
    </location>
</feature>
<feature type="compositionally biased region" description="Polar residues" evidence="5">
    <location>
        <begin position="1"/>
        <end position="14"/>
    </location>
</feature>
<evidence type="ECO:0000256" key="5">
    <source>
        <dbReference type="SAM" id="MobiDB-lite"/>
    </source>
</evidence>
<dbReference type="SUPFAM" id="SSF56112">
    <property type="entry name" value="Protein kinase-like (PK-like)"/>
    <property type="match status" value="1"/>
</dbReference>
<dbReference type="EMBL" id="CANHGI010000003">
    <property type="protein sequence ID" value="CAI5445772.1"/>
    <property type="molecule type" value="Genomic_DNA"/>
</dbReference>